<feature type="non-terminal residue" evidence="11">
    <location>
        <position position="299"/>
    </location>
</feature>
<dbReference type="GO" id="GO:0016758">
    <property type="term" value="F:hexosyltransferase activity"/>
    <property type="evidence" value="ECO:0007669"/>
    <property type="project" value="InterPro"/>
</dbReference>
<comment type="subcellular location">
    <subcellularLocation>
        <location evidence="1 10">Golgi apparatus membrane</location>
        <topology evidence="1 10">Single-pass type II membrane protein</topology>
    </subcellularLocation>
</comment>
<keyword evidence="5" id="KW-0812">Transmembrane</keyword>
<evidence type="ECO:0000256" key="7">
    <source>
        <dbReference type="ARBA" id="ARBA00022989"/>
    </source>
</evidence>
<dbReference type="Pfam" id="PF01762">
    <property type="entry name" value="Galactosyl_T"/>
    <property type="match status" value="1"/>
</dbReference>
<evidence type="ECO:0000256" key="9">
    <source>
        <dbReference type="ARBA" id="ARBA00023136"/>
    </source>
</evidence>
<dbReference type="InterPro" id="IPR002659">
    <property type="entry name" value="Glyco_trans_31"/>
</dbReference>
<dbReference type="EC" id="2.4.1.-" evidence="10"/>
<evidence type="ECO:0000256" key="5">
    <source>
        <dbReference type="ARBA" id="ARBA00022692"/>
    </source>
</evidence>
<dbReference type="Proteomes" id="UP001208570">
    <property type="component" value="Unassembled WGS sequence"/>
</dbReference>
<evidence type="ECO:0000256" key="6">
    <source>
        <dbReference type="ARBA" id="ARBA00022968"/>
    </source>
</evidence>
<accession>A0AAD9J245</accession>
<evidence type="ECO:0000313" key="12">
    <source>
        <dbReference type="Proteomes" id="UP001208570"/>
    </source>
</evidence>
<gene>
    <name evidence="11" type="ORF">LSH36_748g02068</name>
</gene>
<keyword evidence="7" id="KW-1133">Transmembrane helix</keyword>
<dbReference type="PANTHER" id="PTHR11214:SF3">
    <property type="entry name" value="BETA-1,3-GALACTOSYLTRANSFERASE 6"/>
    <property type="match status" value="1"/>
</dbReference>
<evidence type="ECO:0000256" key="10">
    <source>
        <dbReference type="RuleBase" id="RU363063"/>
    </source>
</evidence>
<evidence type="ECO:0000256" key="3">
    <source>
        <dbReference type="ARBA" id="ARBA00022676"/>
    </source>
</evidence>
<keyword evidence="4" id="KW-0808">Transferase</keyword>
<evidence type="ECO:0000256" key="8">
    <source>
        <dbReference type="ARBA" id="ARBA00023034"/>
    </source>
</evidence>
<organism evidence="11 12">
    <name type="scientific">Paralvinella palmiformis</name>
    <dbReference type="NCBI Taxonomy" id="53620"/>
    <lineage>
        <taxon>Eukaryota</taxon>
        <taxon>Metazoa</taxon>
        <taxon>Spiralia</taxon>
        <taxon>Lophotrochozoa</taxon>
        <taxon>Annelida</taxon>
        <taxon>Polychaeta</taxon>
        <taxon>Sedentaria</taxon>
        <taxon>Canalipalpata</taxon>
        <taxon>Terebellida</taxon>
        <taxon>Terebelliformia</taxon>
        <taxon>Alvinellidae</taxon>
        <taxon>Paralvinella</taxon>
    </lineage>
</organism>
<dbReference type="EMBL" id="JAODUP010000748">
    <property type="protein sequence ID" value="KAK2144555.1"/>
    <property type="molecule type" value="Genomic_DNA"/>
</dbReference>
<evidence type="ECO:0000313" key="11">
    <source>
        <dbReference type="EMBL" id="KAK2144555.1"/>
    </source>
</evidence>
<dbReference type="PANTHER" id="PTHR11214">
    <property type="entry name" value="BETA-1,3-N-ACETYLGLUCOSAMINYLTRANSFERASE"/>
    <property type="match status" value="1"/>
</dbReference>
<keyword evidence="3 10" id="KW-0328">Glycosyltransferase</keyword>
<keyword evidence="9" id="KW-0472">Membrane</keyword>
<dbReference type="GO" id="GO:0000139">
    <property type="term" value="C:Golgi membrane"/>
    <property type="evidence" value="ECO:0007669"/>
    <property type="project" value="UniProtKB-SubCell"/>
</dbReference>
<proteinExistence type="inferred from homology"/>
<evidence type="ECO:0000256" key="2">
    <source>
        <dbReference type="ARBA" id="ARBA00008661"/>
    </source>
</evidence>
<reference evidence="11" key="1">
    <citation type="journal article" date="2023" name="Mol. Biol. Evol.">
        <title>Third-Generation Sequencing Reveals the Adaptive Role of the Epigenome in Three Deep-Sea Polychaetes.</title>
        <authorList>
            <person name="Perez M."/>
            <person name="Aroh O."/>
            <person name="Sun Y."/>
            <person name="Lan Y."/>
            <person name="Juniper S.K."/>
            <person name="Young C.R."/>
            <person name="Angers B."/>
            <person name="Qian P.Y."/>
        </authorList>
    </citation>
    <scope>NUCLEOTIDE SEQUENCE</scope>
    <source>
        <strain evidence="11">P08H-3</strain>
    </source>
</reference>
<evidence type="ECO:0000256" key="1">
    <source>
        <dbReference type="ARBA" id="ARBA00004323"/>
    </source>
</evidence>
<evidence type="ECO:0000256" key="4">
    <source>
        <dbReference type="ARBA" id="ARBA00022679"/>
    </source>
</evidence>
<sequence>MHVPHARHIADVVKTTHPTYSHVLVEPNIAMVTENTLLVFVQSSPGNAQKRSIIRATWGNSGYYAKYTNRTNVVVIFTLGQHYIGKSDSWDTVQQEMADNRDVLLLDIRDEYNMLSMKGLYTMKWIAARLPQLRYILKTDDDVLLNIPAWFRVIRGLDDNLVRCCIVCYVWINPATMRQHPKYSVSVQEYPHGNYPSFCSGLGYLMTRDALNGVLKASDHLPLFVRDDPYFTGMLAYIARVKLITVPGPSVIIYGSSEEVVNALQQPMFAVHDAPLPVWMVFWEQMSMDYESGNERRSL</sequence>
<dbReference type="AlphaFoldDB" id="A0AAD9J245"/>
<name>A0AAD9J245_9ANNE</name>
<keyword evidence="6" id="KW-0735">Signal-anchor</keyword>
<comment type="similarity">
    <text evidence="2 10">Belongs to the glycosyltransferase 31 family.</text>
</comment>
<protein>
    <recommendedName>
        <fullName evidence="10">Hexosyltransferase</fullName>
        <ecNumber evidence="10">2.4.1.-</ecNumber>
    </recommendedName>
</protein>
<keyword evidence="12" id="KW-1185">Reference proteome</keyword>
<comment type="caution">
    <text evidence="11">The sequence shown here is derived from an EMBL/GenBank/DDBJ whole genome shotgun (WGS) entry which is preliminary data.</text>
</comment>
<keyword evidence="8 10" id="KW-0333">Golgi apparatus</keyword>
<dbReference type="Gene3D" id="3.90.550.50">
    <property type="match status" value="1"/>
</dbReference>
<dbReference type="GO" id="GO:0006493">
    <property type="term" value="P:protein O-linked glycosylation"/>
    <property type="evidence" value="ECO:0007669"/>
    <property type="project" value="TreeGrafter"/>
</dbReference>